<evidence type="ECO:0000256" key="3">
    <source>
        <dbReference type="ARBA" id="ARBA00022840"/>
    </source>
</evidence>
<dbReference type="AlphaFoldDB" id="A0A5J6MTA9"/>
<evidence type="ECO:0000313" key="6">
    <source>
        <dbReference type="Proteomes" id="UP000325797"/>
    </source>
</evidence>
<protein>
    <submittedName>
        <fullName evidence="5">ABC transporter ATP-binding protein</fullName>
    </submittedName>
</protein>
<dbReference type="GO" id="GO:0015188">
    <property type="term" value="F:L-isoleucine transmembrane transporter activity"/>
    <property type="evidence" value="ECO:0007669"/>
    <property type="project" value="TreeGrafter"/>
</dbReference>
<accession>A0A5J6MTA9</accession>
<dbReference type="RefSeq" id="WP_151114708.1">
    <property type="nucleotide sequence ID" value="NZ_CP042582.1"/>
</dbReference>
<gene>
    <name evidence="5" type="ORF">FRZ61_03980</name>
</gene>
<dbReference type="EMBL" id="CP042582">
    <property type="protein sequence ID" value="QEX20481.1"/>
    <property type="molecule type" value="Genomic_DNA"/>
</dbReference>
<dbReference type="GO" id="GO:0016887">
    <property type="term" value="F:ATP hydrolysis activity"/>
    <property type="evidence" value="ECO:0007669"/>
    <property type="project" value="InterPro"/>
</dbReference>
<dbReference type="CDD" id="cd03219">
    <property type="entry name" value="ABC_Mj1267_LivG_branched"/>
    <property type="match status" value="1"/>
</dbReference>
<sequence>MAVTEPTALLSVRNVSKQFGALMAVKDLSFDVQEGEVLGIGGPNGAGKTTLFEVISGLNPATRGAILFNGQDITHAPPEAICHAGVARTFQLNAGFDSLSLRDNVRVAAYFGRDNRRIPGLSIGRDVEAEVDAAIAMVGLKGREHLITGRLPVLDRKLLMLAGAIATRPKLLLMDEPVGGLNPKEIDQMMGLVRDLRARGITIVLIEHVMRFLVQLSSRVLILHHGERIYEGSPQGLVRDRTVIDVYLGEGASKRLGSLLEAKAGA</sequence>
<dbReference type="GO" id="GO:1903806">
    <property type="term" value="P:L-isoleucine import across plasma membrane"/>
    <property type="evidence" value="ECO:0007669"/>
    <property type="project" value="TreeGrafter"/>
</dbReference>
<dbReference type="GO" id="GO:0042941">
    <property type="term" value="P:D-alanine transmembrane transport"/>
    <property type="evidence" value="ECO:0007669"/>
    <property type="project" value="TreeGrafter"/>
</dbReference>
<dbReference type="GO" id="GO:0005524">
    <property type="term" value="F:ATP binding"/>
    <property type="evidence" value="ECO:0007669"/>
    <property type="project" value="UniProtKB-KW"/>
</dbReference>
<dbReference type="GO" id="GO:0005304">
    <property type="term" value="F:L-valine transmembrane transporter activity"/>
    <property type="evidence" value="ECO:0007669"/>
    <property type="project" value="TreeGrafter"/>
</dbReference>
<feature type="domain" description="ABC transporter" evidence="4">
    <location>
        <begin position="10"/>
        <end position="250"/>
    </location>
</feature>
<dbReference type="GO" id="GO:1903805">
    <property type="term" value="P:L-valine import across plasma membrane"/>
    <property type="evidence" value="ECO:0007669"/>
    <property type="project" value="TreeGrafter"/>
</dbReference>
<keyword evidence="3 5" id="KW-0067">ATP-binding</keyword>
<dbReference type="GO" id="GO:0005886">
    <property type="term" value="C:plasma membrane"/>
    <property type="evidence" value="ECO:0007669"/>
    <property type="project" value="TreeGrafter"/>
</dbReference>
<organism evidence="5 6">
    <name type="scientific">Hypericibacter adhaerens</name>
    <dbReference type="NCBI Taxonomy" id="2602016"/>
    <lineage>
        <taxon>Bacteria</taxon>
        <taxon>Pseudomonadati</taxon>
        <taxon>Pseudomonadota</taxon>
        <taxon>Alphaproteobacteria</taxon>
        <taxon>Rhodospirillales</taxon>
        <taxon>Dongiaceae</taxon>
        <taxon>Hypericibacter</taxon>
    </lineage>
</organism>
<evidence type="ECO:0000313" key="5">
    <source>
        <dbReference type="EMBL" id="QEX20481.1"/>
    </source>
</evidence>
<dbReference type="GO" id="GO:0015808">
    <property type="term" value="P:L-alanine transport"/>
    <property type="evidence" value="ECO:0007669"/>
    <property type="project" value="TreeGrafter"/>
</dbReference>
<dbReference type="GO" id="GO:0015192">
    <property type="term" value="F:L-phenylalanine transmembrane transporter activity"/>
    <property type="evidence" value="ECO:0007669"/>
    <property type="project" value="TreeGrafter"/>
</dbReference>
<dbReference type="KEGG" id="hadh:FRZ61_03980"/>
<keyword evidence="2" id="KW-0547">Nucleotide-binding</keyword>
<dbReference type="SUPFAM" id="SSF52540">
    <property type="entry name" value="P-loop containing nucleoside triphosphate hydrolases"/>
    <property type="match status" value="1"/>
</dbReference>
<dbReference type="SMART" id="SM00382">
    <property type="entry name" value="AAA"/>
    <property type="match status" value="1"/>
</dbReference>
<dbReference type="Proteomes" id="UP000325797">
    <property type="component" value="Chromosome"/>
</dbReference>
<dbReference type="OrthoDB" id="9779872at2"/>
<dbReference type="Gene3D" id="3.40.50.300">
    <property type="entry name" value="P-loop containing nucleotide triphosphate hydrolases"/>
    <property type="match status" value="1"/>
</dbReference>
<reference evidence="5 6" key="1">
    <citation type="submission" date="2019-08" db="EMBL/GenBank/DDBJ databases">
        <title>Hyperibacter terrae gen. nov., sp. nov. and Hyperibacter viscosus sp. nov., two new members in the family Rhodospirillaceae isolated from the rhizosphere of Hypericum perforatum.</title>
        <authorList>
            <person name="Noviana Z."/>
        </authorList>
    </citation>
    <scope>NUCLEOTIDE SEQUENCE [LARGE SCALE GENOMIC DNA]</scope>
    <source>
        <strain evidence="5 6">R5959</strain>
    </source>
</reference>
<name>A0A5J6MTA9_9PROT</name>
<dbReference type="Pfam" id="PF00005">
    <property type="entry name" value="ABC_tran"/>
    <property type="match status" value="1"/>
</dbReference>
<evidence type="ECO:0000256" key="2">
    <source>
        <dbReference type="ARBA" id="ARBA00022741"/>
    </source>
</evidence>
<proteinExistence type="predicted"/>
<dbReference type="InterPro" id="IPR003439">
    <property type="entry name" value="ABC_transporter-like_ATP-bd"/>
</dbReference>
<evidence type="ECO:0000256" key="1">
    <source>
        <dbReference type="ARBA" id="ARBA00022448"/>
    </source>
</evidence>
<keyword evidence="1" id="KW-0813">Transport</keyword>
<evidence type="ECO:0000259" key="4">
    <source>
        <dbReference type="PROSITE" id="PS50893"/>
    </source>
</evidence>
<dbReference type="InterPro" id="IPR051120">
    <property type="entry name" value="ABC_AA/LPS_Transport"/>
</dbReference>
<dbReference type="InterPro" id="IPR003593">
    <property type="entry name" value="AAA+_ATPase"/>
</dbReference>
<keyword evidence="6" id="KW-1185">Reference proteome</keyword>
<dbReference type="PANTHER" id="PTHR45772">
    <property type="entry name" value="CONSERVED COMPONENT OF ABC TRANSPORTER FOR NATURAL AMINO ACIDS-RELATED"/>
    <property type="match status" value="1"/>
</dbReference>
<dbReference type="PROSITE" id="PS50893">
    <property type="entry name" value="ABC_TRANSPORTER_2"/>
    <property type="match status" value="1"/>
</dbReference>
<dbReference type="PANTHER" id="PTHR45772:SF7">
    <property type="entry name" value="AMINO ACID ABC TRANSPORTER ATP-BINDING PROTEIN"/>
    <property type="match status" value="1"/>
</dbReference>
<dbReference type="InterPro" id="IPR027417">
    <property type="entry name" value="P-loop_NTPase"/>
</dbReference>